<proteinExistence type="predicted"/>
<dbReference type="OMA" id="VHTKFAL"/>
<organism evidence="2 3">
    <name type="scientific">Bodo saltans</name>
    <name type="common">Flagellated protozoan</name>
    <dbReference type="NCBI Taxonomy" id="75058"/>
    <lineage>
        <taxon>Eukaryota</taxon>
        <taxon>Discoba</taxon>
        <taxon>Euglenozoa</taxon>
        <taxon>Kinetoplastea</taxon>
        <taxon>Metakinetoplastina</taxon>
        <taxon>Eubodonida</taxon>
        <taxon>Bodonidae</taxon>
        <taxon>Bodo</taxon>
    </lineage>
</organism>
<evidence type="ECO:0000313" key="2">
    <source>
        <dbReference type="EMBL" id="CUI14119.1"/>
    </source>
</evidence>
<feature type="region of interest" description="Disordered" evidence="1">
    <location>
        <begin position="667"/>
        <end position="717"/>
    </location>
</feature>
<dbReference type="AlphaFoldDB" id="A0A0S4KI95"/>
<dbReference type="EMBL" id="CYKH01000497">
    <property type="protein sequence ID" value="CUI14119.1"/>
    <property type="molecule type" value="Genomic_DNA"/>
</dbReference>
<protein>
    <submittedName>
        <fullName evidence="2">Uncharacterized protein</fullName>
    </submittedName>
</protein>
<accession>A0A0S4KI95</accession>
<feature type="region of interest" description="Disordered" evidence="1">
    <location>
        <begin position="82"/>
        <end position="110"/>
    </location>
</feature>
<feature type="compositionally biased region" description="Basic residues" evidence="1">
    <location>
        <begin position="1"/>
        <end position="26"/>
    </location>
</feature>
<dbReference type="OrthoDB" id="244362at2759"/>
<feature type="compositionally biased region" description="Acidic residues" evidence="1">
    <location>
        <begin position="96"/>
        <end position="106"/>
    </location>
</feature>
<evidence type="ECO:0000313" key="3">
    <source>
        <dbReference type="Proteomes" id="UP000051952"/>
    </source>
</evidence>
<sequence>MKTKRAKSKRINSSTRHKVERKKREHKRDLRKAAKAMKSAGLGPQRSKRTRETAKLALRVSNSHPDKEEILTRILQAREQQRVLRADKRKKKAAGEDSEEEGDEQPQEVPQAANKKALLFVPNSKSNDFSFQFTKALDEIVYPIALDKEISGEDAAIVEQHGLKAELPSCVYIVTVDSRCAAQSAPWTLIDAIVERAKAYDAAQPAEQPSKKRNRTEEAPAPKAKKAVLILFALAKCDLVSSTAISSQFALLANAVHHRYFEESTDAKKSSKGQVSNLTLPGGIEFGFVPVSNQFERCQKQLLKALRRFHAAHAVRDTSAAPTHNMNDKVCAFIIGLPNTGRRTLARSLLATGTDSGVAVVPLRAAQVQLIKAKDDAALVNVRFALPNSKTVTLVLFPEDARYRKESSRDIVAGDVLFQPYKVVEHLEDPEMIATAIAQQIVDPVAIAQAFCQVRFTTGDNEEAIKSIWSFLKGIGHTVRREGGFHVSPLFVSTAGTAGQIAATNLTASTNFTSGQQSNKLTLLDSTYSNARPSKLVRLSNVTIKGKGKHQNVKRIDGGNALKIGARTFVREVCQGKNIPWAIMRAHDEVLSPQRVAEVSRVFNAIYTSTASITQEATQRSNAAEFLQLHMDQLTNLLKDVLVLLPNGVVEFSPNAIVPVLHNLDVEEESESESDEESDVEEDDEEQEGDEEEGDEEDDEEDDDDEELEEGEFSDDE</sequence>
<name>A0A0S4KI95_BODSA</name>
<evidence type="ECO:0000256" key="1">
    <source>
        <dbReference type="SAM" id="MobiDB-lite"/>
    </source>
</evidence>
<keyword evidence="3" id="KW-1185">Reference proteome</keyword>
<dbReference type="Proteomes" id="UP000051952">
    <property type="component" value="Unassembled WGS sequence"/>
</dbReference>
<gene>
    <name evidence="2" type="ORF">BSAL_69735</name>
</gene>
<dbReference type="VEuPathDB" id="TriTrypDB:BSAL_69735"/>
<feature type="region of interest" description="Disordered" evidence="1">
    <location>
        <begin position="1"/>
        <end position="65"/>
    </location>
</feature>
<reference evidence="3" key="1">
    <citation type="submission" date="2015-09" db="EMBL/GenBank/DDBJ databases">
        <authorList>
            <consortium name="Pathogen Informatics"/>
        </authorList>
    </citation>
    <scope>NUCLEOTIDE SEQUENCE [LARGE SCALE GENOMIC DNA]</scope>
    <source>
        <strain evidence="3">Lake Konstanz</strain>
    </source>
</reference>